<dbReference type="Proteomes" id="UP000653797">
    <property type="component" value="Unassembled WGS sequence"/>
</dbReference>
<accession>A0A927GB78</accession>
<reference evidence="1" key="1">
    <citation type="submission" date="2020-09" db="EMBL/GenBank/DDBJ databases">
        <authorList>
            <person name="Kim M.K."/>
        </authorList>
    </citation>
    <scope>NUCLEOTIDE SEQUENCE</scope>
    <source>
        <strain evidence="1">BT704</strain>
    </source>
</reference>
<proteinExistence type="predicted"/>
<protein>
    <recommendedName>
        <fullName evidence="3">RHS repeat protein</fullName>
    </recommendedName>
</protein>
<keyword evidence="2" id="KW-1185">Reference proteome</keyword>
<sequence length="107" mass="12318">MNQPTKVYQQYSASQSTRTQTFVYDNMGNITSLQEISSNGAPDLADRTFTYEYDKGLNPYAGIVYFVSSFFSSRHMQHSPSSTYEYTTSGYPIRIRQNNVVTELTYY</sequence>
<organism evidence="1 2">
    <name type="scientific">Spirosoma validum</name>
    <dbReference type="NCBI Taxonomy" id="2771355"/>
    <lineage>
        <taxon>Bacteria</taxon>
        <taxon>Pseudomonadati</taxon>
        <taxon>Bacteroidota</taxon>
        <taxon>Cytophagia</taxon>
        <taxon>Cytophagales</taxon>
        <taxon>Cytophagaceae</taxon>
        <taxon>Spirosoma</taxon>
    </lineage>
</organism>
<evidence type="ECO:0000313" key="1">
    <source>
        <dbReference type="EMBL" id="MBD2751329.1"/>
    </source>
</evidence>
<evidence type="ECO:0008006" key="3">
    <source>
        <dbReference type="Google" id="ProtNLM"/>
    </source>
</evidence>
<comment type="caution">
    <text evidence="1">The sequence shown here is derived from an EMBL/GenBank/DDBJ whole genome shotgun (WGS) entry which is preliminary data.</text>
</comment>
<name>A0A927GB78_9BACT</name>
<dbReference type="RefSeq" id="WP_191036980.1">
    <property type="nucleotide sequence ID" value="NZ_JACXAA010000001.1"/>
</dbReference>
<gene>
    <name evidence="1" type="ORF">IC230_00380</name>
</gene>
<dbReference type="EMBL" id="JACXAA010000001">
    <property type="protein sequence ID" value="MBD2751329.1"/>
    <property type="molecule type" value="Genomic_DNA"/>
</dbReference>
<evidence type="ECO:0000313" key="2">
    <source>
        <dbReference type="Proteomes" id="UP000653797"/>
    </source>
</evidence>
<dbReference type="AlphaFoldDB" id="A0A927GB78"/>